<sequence length="136" mass="15154">MTDDLRRIGAHMATVMFNLAQGGSLPFGTRDLLRDLQRQWDEAVKASDRSPQQQTEGVDIPRFPVGTPVTKVLGYPFPGTVVSTFHTLSGQERFVVEATGEAYRGMLHIFNGDQLRATTEGQPVPRQHPERYDGID</sequence>
<dbReference type="STRING" id="464029.SAMN02982989_3362"/>
<evidence type="ECO:0000256" key="1">
    <source>
        <dbReference type="SAM" id="MobiDB-lite"/>
    </source>
</evidence>
<accession>A0A1X7G7S5</accession>
<reference evidence="3" key="1">
    <citation type="submission" date="2017-04" db="EMBL/GenBank/DDBJ databases">
        <authorList>
            <person name="Varghese N."/>
            <person name="Submissions S."/>
        </authorList>
    </citation>
    <scope>NUCLEOTIDE SEQUENCE [LARGE SCALE GENOMIC DNA]</scope>
    <source>
        <strain evidence="3">B4P</strain>
    </source>
</reference>
<dbReference type="AlphaFoldDB" id="A0A1X7G7S5"/>
<keyword evidence="3" id="KW-1185">Reference proteome</keyword>
<name>A0A1X7G7S5_9HYPH</name>
<dbReference type="Proteomes" id="UP000192903">
    <property type="component" value="Unassembled WGS sequence"/>
</dbReference>
<evidence type="ECO:0000313" key="3">
    <source>
        <dbReference type="Proteomes" id="UP000192903"/>
    </source>
</evidence>
<dbReference type="EMBL" id="FXAF01000011">
    <property type="protein sequence ID" value="SMF65462.1"/>
    <property type="molecule type" value="Genomic_DNA"/>
</dbReference>
<organism evidence="2 3">
    <name type="scientific">Xaviernesmea oryzae</name>
    <dbReference type="NCBI Taxonomy" id="464029"/>
    <lineage>
        <taxon>Bacteria</taxon>
        <taxon>Pseudomonadati</taxon>
        <taxon>Pseudomonadota</taxon>
        <taxon>Alphaproteobacteria</taxon>
        <taxon>Hyphomicrobiales</taxon>
        <taxon>Rhizobiaceae</taxon>
        <taxon>Rhizobium/Agrobacterium group</taxon>
        <taxon>Xaviernesmea</taxon>
    </lineage>
</organism>
<protein>
    <submittedName>
        <fullName evidence="2">Uncharacterized protein</fullName>
    </submittedName>
</protein>
<dbReference type="OrthoDB" id="8245103at2"/>
<proteinExistence type="predicted"/>
<feature type="region of interest" description="Disordered" evidence="1">
    <location>
        <begin position="43"/>
        <end position="62"/>
    </location>
</feature>
<evidence type="ECO:0000313" key="2">
    <source>
        <dbReference type="EMBL" id="SMF65462.1"/>
    </source>
</evidence>
<dbReference type="RefSeq" id="WP_085424071.1">
    <property type="nucleotide sequence ID" value="NZ_FXAF01000011.1"/>
</dbReference>
<gene>
    <name evidence="2" type="ORF">SAMN02982989_3362</name>
</gene>